<dbReference type="SMART" id="SM00388">
    <property type="entry name" value="HisKA"/>
    <property type="match status" value="1"/>
</dbReference>
<dbReference type="CDD" id="cd06225">
    <property type="entry name" value="HAMP"/>
    <property type="match status" value="1"/>
</dbReference>
<feature type="domain" description="Histidine kinase" evidence="11">
    <location>
        <begin position="246"/>
        <end position="462"/>
    </location>
</feature>
<dbReference type="InterPro" id="IPR036097">
    <property type="entry name" value="HisK_dim/P_sf"/>
</dbReference>
<dbReference type="InterPro" id="IPR004358">
    <property type="entry name" value="Sig_transdc_His_kin-like_C"/>
</dbReference>
<organism evidence="13 14">
    <name type="scientific">Flavobacterium piscis</name>
    <dbReference type="NCBI Taxonomy" id="1114874"/>
    <lineage>
        <taxon>Bacteria</taxon>
        <taxon>Pseudomonadati</taxon>
        <taxon>Bacteroidota</taxon>
        <taxon>Flavobacteriia</taxon>
        <taxon>Flavobacteriales</taxon>
        <taxon>Flavobacteriaceae</taxon>
        <taxon>Flavobacterium</taxon>
    </lineage>
</organism>
<dbReference type="SUPFAM" id="SSF158472">
    <property type="entry name" value="HAMP domain-like"/>
    <property type="match status" value="1"/>
</dbReference>
<dbReference type="PANTHER" id="PTHR45528">
    <property type="entry name" value="SENSOR HISTIDINE KINASE CPXA"/>
    <property type="match status" value="1"/>
</dbReference>
<dbReference type="SUPFAM" id="SSF55874">
    <property type="entry name" value="ATPase domain of HSP90 chaperone/DNA topoisomerase II/histidine kinase"/>
    <property type="match status" value="1"/>
</dbReference>
<dbReference type="GO" id="GO:0016301">
    <property type="term" value="F:kinase activity"/>
    <property type="evidence" value="ECO:0007669"/>
    <property type="project" value="UniProtKB-KW"/>
</dbReference>
<dbReference type="PROSITE" id="PS50109">
    <property type="entry name" value="HIS_KIN"/>
    <property type="match status" value="1"/>
</dbReference>
<keyword evidence="5" id="KW-0808">Transferase</keyword>
<dbReference type="InterPro" id="IPR005467">
    <property type="entry name" value="His_kinase_dom"/>
</dbReference>
<proteinExistence type="predicted"/>
<evidence type="ECO:0000256" key="3">
    <source>
        <dbReference type="ARBA" id="ARBA00012438"/>
    </source>
</evidence>
<dbReference type="EMBL" id="LVEN01000027">
    <property type="protein sequence ID" value="OCB73808.1"/>
    <property type="molecule type" value="Genomic_DNA"/>
</dbReference>
<evidence type="ECO:0000256" key="4">
    <source>
        <dbReference type="ARBA" id="ARBA00022553"/>
    </source>
</evidence>
<dbReference type="CDD" id="cd00082">
    <property type="entry name" value="HisKA"/>
    <property type="match status" value="1"/>
</dbReference>
<dbReference type="Gene3D" id="3.30.565.10">
    <property type="entry name" value="Histidine kinase-like ATPase, C-terminal domain"/>
    <property type="match status" value="1"/>
</dbReference>
<dbReference type="PRINTS" id="PR00344">
    <property type="entry name" value="BCTRLSENSOR"/>
</dbReference>
<dbReference type="InterPro" id="IPR003594">
    <property type="entry name" value="HATPase_dom"/>
</dbReference>
<dbReference type="SMART" id="SM00387">
    <property type="entry name" value="HATPase_c"/>
    <property type="match status" value="1"/>
</dbReference>
<dbReference type="InterPro" id="IPR050398">
    <property type="entry name" value="HssS/ArlS-like"/>
</dbReference>
<evidence type="ECO:0000256" key="10">
    <source>
        <dbReference type="SAM" id="Phobius"/>
    </source>
</evidence>
<dbReference type="Pfam" id="PF00672">
    <property type="entry name" value="HAMP"/>
    <property type="match status" value="1"/>
</dbReference>
<comment type="subcellular location">
    <subcellularLocation>
        <location evidence="2">Membrane</location>
        <topology evidence="2">Multi-pass membrane protein</topology>
    </subcellularLocation>
</comment>
<dbReference type="EC" id="2.7.13.3" evidence="3"/>
<evidence type="ECO:0000256" key="2">
    <source>
        <dbReference type="ARBA" id="ARBA00004141"/>
    </source>
</evidence>
<evidence type="ECO:0000313" key="13">
    <source>
        <dbReference type="EMBL" id="OCB73808.1"/>
    </source>
</evidence>
<dbReference type="Pfam" id="PF02518">
    <property type="entry name" value="HATPase_c"/>
    <property type="match status" value="1"/>
</dbReference>
<comment type="catalytic activity">
    <reaction evidence="1">
        <text>ATP + protein L-histidine = ADP + protein N-phospho-L-histidine.</text>
        <dbReference type="EC" id="2.7.13.3"/>
    </reaction>
</comment>
<evidence type="ECO:0000256" key="5">
    <source>
        <dbReference type="ARBA" id="ARBA00022679"/>
    </source>
</evidence>
<keyword evidence="9 10" id="KW-0472">Membrane</keyword>
<dbReference type="Pfam" id="PF00512">
    <property type="entry name" value="HisKA"/>
    <property type="match status" value="1"/>
</dbReference>
<dbReference type="InterPro" id="IPR003660">
    <property type="entry name" value="HAMP_dom"/>
</dbReference>
<evidence type="ECO:0000256" key="1">
    <source>
        <dbReference type="ARBA" id="ARBA00000085"/>
    </source>
</evidence>
<dbReference type="InterPro" id="IPR003661">
    <property type="entry name" value="HisK_dim/P_dom"/>
</dbReference>
<evidence type="ECO:0000313" key="14">
    <source>
        <dbReference type="Proteomes" id="UP000093343"/>
    </source>
</evidence>
<dbReference type="Gene3D" id="1.10.287.130">
    <property type="match status" value="1"/>
</dbReference>
<evidence type="ECO:0000259" key="11">
    <source>
        <dbReference type="PROSITE" id="PS50109"/>
    </source>
</evidence>
<feature type="transmembrane region" description="Helical" evidence="10">
    <location>
        <begin position="164"/>
        <end position="184"/>
    </location>
</feature>
<name>A0ABX2XIK4_9FLAO</name>
<feature type="transmembrane region" description="Helical" evidence="10">
    <location>
        <begin position="12"/>
        <end position="33"/>
    </location>
</feature>
<protein>
    <recommendedName>
        <fullName evidence="3">histidine kinase</fullName>
        <ecNumber evidence="3">2.7.13.3</ecNumber>
    </recommendedName>
</protein>
<dbReference type="RefSeq" id="WP_065450121.1">
    <property type="nucleotide sequence ID" value="NZ_LVEN01000027.1"/>
</dbReference>
<evidence type="ECO:0000256" key="7">
    <source>
        <dbReference type="ARBA" id="ARBA00022777"/>
    </source>
</evidence>
<sequence length="465" mass="53027">MIQLSFKNRIALNYIITTGLLIVVVFSVIYSIVKHTVYNHIDKKIKVEIENHLAEIKIVNGKVILIDEEEWNEREHNTVDVNPVFVEFLDVNKNIIEKAPNLKTKILPFNNAVKDYELFDTKMGDHTIRQIQVPLLIKNKKIGYIIVAMSLADSKMVLNNLFDIMILSFSAILLLLFFIARFFAGRSIKPINAIINTSKIITKDNLKTRIALPKTRDELYTLSKTINNLLNRIEDAIEREKQFTSDASHELRTPLTVIKGTLEVLIRKPRDNKEYEEKVNYCIKEVDHLNMLVDQLLLMARFENQKQNVNTESVYLNALILDVLTLNSEKIKNKNINVKFDAEQDYYIQSDNFLVITILRNIISNAIKYTNNSGEVLILLSKQNGQIICKISDSGIGIAKADLDSISNPFFRSNSTDHPEIKGTGLGLSIVKRTTELLGIKFTIESEIEVGTTVILGFSENMKTL</sequence>
<dbReference type="PANTHER" id="PTHR45528:SF9">
    <property type="entry name" value="SENSOR HISTIDINE KINASE YBDK"/>
    <property type="match status" value="1"/>
</dbReference>
<dbReference type="Proteomes" id="UP000093343">
    <property type="component" value="Unassembled WGS sequence"/>
</dbReference>
<keyword evidence="14" id="KW-1185">Reference proteome</keyword>
<keyword evidence="6 10" id="KW-0812">Transmembrane</keyword>
<keyword evidence="8 10" id="KW-1133">Transmembrane helix</keyword>
<dbReference type="SMART" id="SM00304">
    <property type="entry name" value="HAMP"/>
    <property type="match status" value="1"/>
</dbReference>
<dbReference type="PROSITE" id="PS50885">
    <property type="entry name" value="HAMP"/>
    <property type="match status" value="1"/>
</dbReference>
<evidence type="ECO:0000256" key="8">
    <source>
        <dbReference type="ARBA" id="ARBA00022989"/>
    </source>
</evidence>
<dbReference type="Gene3D" id="6.10.340.10">
    <property type="match status" value="1"/>
</dbReference>
<feature type="domain" description="HAMP" evidence="12">
    <location>
        <begin position="185"/>
        <end position="238"/>
    </location>
</feature>
<comment type="caution">
    <text evidence="13">The sequence shown here is derived from an EMBL/GenBank/DDBJ whole genome shotgun (WGS) entry which is preliminary data.</text>
</comment>
<accession>A0ABX2XIK4</accession>
<evidence type="ECO:0000256" key="6">
    <source>
        <dbReference type="ARBA" id="ARBA00022692"/>
    </source>
</evidence>
<evidence type="ECO:0000256" key="9">
    <source>
        <dbReference type="ARBA" id="ARBA00023136"/>
    </source>
</evidence>
<keyword evidence="7 13" id="KW-0418">Kinase</keyword>
<dbReference type="InterPro" id="IPR036890">
    <property type="entry name" value="HATPase_C_sf"/>
</dbReference>
<gene>
    <name evidence="13" type="ORF">FLP_14130</name>
</gene>
<evidence type="ECO:0000259" key="12">
    <source>
        <dbReference type="PROSITE" id="PS50885"/>
    </source>
</evidence>
<reference evidence="14" key="1">
    <citation type="submission" date="2016-03" db="EMBL/GenBank/DDBJ databases">
        <title>Draft genome sequence of Paenibacillus glacialis DSM 22343.</title>
        <authorList>
            <person name="Shin S.-K."/>
            <person name="Yi H."/>
        </authorList>
    </citation>
    <scope>NUCLEOTIDE SEQUENCE [LARGE SCALE GENOMIC DNA]</scope>
    <source>
        <strain evidence="14">CCUG 60099</strain>
    </source>
</reference>
<keyword evidence="4" id="KW-0597">Phosphoprotein</keyword>
<dbReference type="SUPFAM" id="SSF47384">
    <property type="entry name" value="Homodimeric domain of signal transducing histidine kinase"/>
    <property type="match status" value="1"/>
</dbReference>